<dbReference type="Gene3D" id="1.20.1270.90">
    <property type="entry name" value="AF1782-like"/>
    <property type="match status" value="7"/>
</dbReference>
<accession>A0A9X3HJF8</accession>
<dbReference type="InterPro" id="IPR017853">
    <property type="entry name" value="GH"/>
</dbReference>
<dbReference type="PANTHER" id="PTHR10030:SF37">
    <property type="entry name" value="ALPHA-L-FUCOSIDASE-RELATED"/>
    <property type="match status" value="1"/>
</dbReference>
<feature type="compositionally biased region" description="Basic and acidic residues" evidence="7">
    <location>
        <begin position="1927"/>
        <end position="1949"/>
    </location>
</feature>
<keyword evidence="6" id="KW-0175">Coiled coil</keyword>
<keyword evidence="5" id="KW-0326">Glycosidase</keyword>
<evidence type="ECO:0000256" key="8">
    <source>
        <dbReference type="SAM" id="Phobius"/>
    </source>
</evidence>
<dbReference type="Pfam" id="PF07554">
    <property type="entry name" value="FIVAR"/>
    <property type="match status" value="8"/>
</dbReference>
<dbReference type="InterPro" id="IPR008979">
    <property type="entry name" value="Galactose-bd-like_sf"/>
</dbReference>
<keyword evidence="3" id="KW-0732">Signal</keyword>
<feature type="compositionally biased region" description="Low complexity" evidence="7">
    <location>
        <begin position="1950"/>
        <end position="1967"/>
    </location>
</feature>
<keyword evidence="8" id="KW-0472">Membrane</keyword>
<reference evidence="10" key="1">
    <citation type="submission" date="2022-12" db="EMBL/GenBank/DDBJ databases">
        <title>Genome of R. gnavus strain RSHDN_123.</title>
        <authorList>
            <person name="Abdugheni R."/>
        </authorList>
    </citation>
    <scope>NUCLEOTIDE SEQUENCE</scope>
    <source>
        <strain evidence="10">RSHDN_123</strain>
    </source>
</reference>
<dbReference type="InterPro" id="IPR057739">
    <property type="entry name" value="Glyco_hydro_29_N"/>
</dbReference>
<dbReference type="Pfam" id="PF01120">
    <property type="entry name" value="Alpha_L_fucos"/>
    <property type="match status" value="1"/>
</dbReference>
<evidence type="ECO:0000256" key="6">
    <source>
        <dbReference type="SAM" id="Coils"/>
    </source>
</evidence>
<sequence>MKKKALYKKWMSMLLAGVVTTTGFMGGTVTLRAAETTNWVGDEGLSGTADAPKPDDVVPDANQFRYQKEELAAFCHFGPNTFNEIEWGEHYGNKAPSEIFKLEKDFDAETMVKTLKDAGFKKLIVTAKHHDGFCIWDSAHTIYDVKEAGYKDANGQSDILAEISKACTDQDMDMGLYLSPWDIHDESYGYKDKNGRALVEEVTENGKKVNRPIEGHDWKWVYENDEKDYNKYYKDQLEEILSNPKYGNKGKFVEVWMDGAKGSGAGYQEYNFKDWFATIQRYEGKGVDGRDADCMLFGAEAYTTVRWIGNEHGLAAKDTWSKSTVDDKANTINSNNVGGYTVGFEDGNKWTVPEADARITSGWFWGTQKNTPKSMEELSNMYFNSVGHNATLLLNVPPNNQGKVDEAILKRVEEFGKNIKETFKTNMAKAQGASVKVSSVRGNAKTFKPGNMVDEDDNTYWTTDEKSHKGEILIDLGKKTNFDVVSIEEAIQNGQRINKYKVEYREGTEGNWTLLEEGKTIGAKRLCRTSEVSAQQIKITVETPEGKVPMISEVGVYKAAEDMEKPNPVPKGMDVIDISDKDISDKKGFTFKSGWTDESGPQYINGTNTWANKDAEFELKFTGTKGYLFGTVDPGHGRAEVTVDNGTPVVINTNAQKRATGQILFETDDLADGEHTIKVKVLDKALGVEAAAAINNGGKGMIELEEGSYTMNENETRELKVKRVGGTTGTIIAKLQPNPGSAIQDDFNTELNPTITLGEGVKETTAQVQTKRNTNKTGDRDFTVELVEPSEGTILGFNKKAKITIKDMESNENALADLVKECESYKKDWFTARWDAFEVALKNAKAVLEKQGATPEERNEAASVLQASKDGLVKREKYTTEDPFNFPWRENANATLEAEFAELHNTGGDSEKWKLSVSDGDWASNKKFINCLNGDDTITIPYKVEKPGTYHVKLTYRSGSADNSLAWKDDAGNIKAGSVVAGNTDANVTKTVDFDIVAEKAGSGVLTLEGDTKDAPQLDMFEITPGDDIQRAEFTVNASVEGEGGTITPNGATTVTEGNDVTFKITPDKTHKVADVLVDGESVGAVTSYTLKDVKKDATIVAKFAPASYTEENRFNFPTEVNGTASTAEAEHFELKNTGADDEKWKLEVKDADWASNGYFVNAMNSGDQIILPYHAEKPGKYKATVQFRSGDTNNGLTWAEKDNKIAAQTEVVKVGAGDGAQATHTQDIEFVVNEAGDGTLVFTAPEKNAPQLDKFDITLVEEKAPVVVNKDALKAAINTAKEALKEEDKYTEESVKALKDAVAEAEKVVADENATQESVDAATKAVEEATKGLAEKPAPEVNKDALKAAINTAKEALKEEDKYTEESVKALKDAVAEAEKVVADENATQESVDAATKAVEEATKGLAEKPAPEVNKDALKAAINTAKEALKEEDKYTEESVKALEAAVAEAEKVVADENATQESVDAATTAVEEATRGLAEKPAPEVNKDALKTAIETAKEALKEADKYTEESVKALEAAVAEAEKVVADENATQESVDAATTAVEEATRSLTEKPAVPEVNKDALKAALAEAAQKLENAENFTEESVKALKEAMDLAQSVLDNPEANQAEADAATTAVRTAIENLQVKPPVQKEFTITAVAHGGGIIDPSGAVKVEEGKDQVFTIQPYEGFEVKEVFVNGESVGAVTEYKFEAVRADASIEVFFAEKEAVQADKTKLNESIAAAEELLKHAEDYVPEDIQNLMEVLEAAKAVAADPAVTQETVDAAQNALDAAMNIAPIQKEFAIMAAAGEGGSITPCGTVKVERGMSQTFTIQPKEGYVISDVLVNGQSVGAVAEYTFCDVNADANITALFQKAAVSTDKSQLTAVIKEAEKRLEQADKYTEETVKALQKEVETAQFVLADKEASQADIDAAVQKVRTAIDALEEKTQTEKPENPDNNKPDNKPDNKPGNGNNGGQNNNGNNNQSSTQKPSAGTPNKAVKTGDATPIAGAVSGLLAGGAALLAFLKRRR</sequence>
<dbReference type="InterPro" id="IPR038081">
    <property type="entry name" value="CalX-like_sf"/>
</dbReference>
<organism evidence="10 11">
    <name type="scientific">Mediterraneibacter gnavus</name>
    <name type="common">Ruminococcus gnavus</name>
    <dbReference type="NCBI Taxonomy" id="33038"/>
    <lineage>
        <taxon>Bacteria</taxon>
        <taxon>Bacillati</taxon>
        <taxon>Bacillota</taxon>
        <taxon>Clostridia</taxon>
        <taxon>Lachnospirales</taxon>
        <taxon>Lachnospiraceae</taxon>
        <taxon>Mediterraneibacter</taxon>
    </lineage>
</organism>
<feature type="compositionally biased region" description="Polar residues" evidence="7">
    <location>
        <begin position="1968"/>
        <end position="1977"/>
    </location>
</feature>
<evidence type="ECO:0000256" key="2">
    <source>
        <dbReference type="ARBA" id="ARBA00012662"/>
    </source>
</evidence>
<feature type="transmembrane region" description="Helical" evidence="8">
    <location>
        <begin position="1990"/>
        <end position="2008"/>
    </location>
</feature>
<dbReference type="Gene3D" id="1.20.1270.70">
    <property type="entry name" value="Designed single chain three-helix bundle"/>
    <property type="match status" value="1"/>
</dbReference>
<dbReference type="Pfam" id="PF00754">
    <property type="entry name" value="F5_F8_type_C"/>
    <property type="match status" value="1"/>
</dbReference>
<feature type="coiled-coil region" evidence="6">
    <location>
        <begin position="1564"/>
        <end position="1595"/>
    </location>
</feature>
<protein>
    <recommendedName>
        <fullName evidence="2">alpha-L-fucosidase</fullName>
        <ecNumber evidence="2">3.2.1.51</ecNumber>
    </recommendedName>
</protein>
<dbReference type="EC" id="3.2.1.51" evidence="2"/>
<dbReference type="Gene3D" id="3.20.20.80">
    <property type="entry name" value="Glycosidases"/>
    <property type="match status" value="1"/>
</dbReference>
<name>A0A9X3HJF8_MEDGN</name>
<keyword evidence="8" id="KW-0812">Transmembrane</keyword>
<dbReference type="Gene3D" id="2.60.40.2030">
    <property type="match status" value="1"/>
</dbReference>
<evidence type="ECO:0000256" key="4">
    <source>
        <dbReference type="ARBA" id="ARBA00022801"/>
    </source>
</evidence>
<evidence type="ECO:0000256" key="3">
    <source>
        <dbReference type="ARBA" id="ARBA00022729"/>
    </source>
</evidence>
<feature type="domain" description="F5/8 type C" evidence="9">
    <location>
        <begin position="422"/>
        <end position="513"/>
    </location>
</feature>
<feature type="coiled-coil region" evidence="6">
    <location>
        <begin position="1347"/>
        <end position="1389"/>
    </location>
</feature>
<dbReference type="GO" id="GO:0006004">
    <property type="term" value="P:fucose metabolic process"/>
    <property type="evidence" value="ECO:0007669"/>
    <property type="project" value="TreeGrafter"/>
</dbReference>
<dbReference type="EMBL" id="JAPZED010000007">
    <property type="protein sequence ID" value="MCZ7694049.1"/>
    <property type="molecule type" value="Genomic_DNA"/>
</dbReference>
<keyword evidence="8" id="KW-1133">Transmembrane helix</keyword>
<dbReference type="Gene3D" id="2.60.120.260">
    <property type="entry name" value="Galactose-binding domain-like"/>
    <property type="match status" value="4"/>
</dbReference>
<dbReference type="GO" id="GO:0004560">
    <property type="term" value="F:alpha-L-fucosidase activity"/>
    <property type="evidence" value="ECO:0007669"/>
    <property type="project" value="InterPro"/>
</dbReference>
<evidence type="ECO:0000256" key="7">
    <source>
        <dbReference type="SAM" id="MobiDB-lite"/>
    </source>
</evidence>
<gene>
    <name evidence="10" type="ORF">O8D18_08330</name>
</gene>
<dbReference type="SUPFAM" id="SSF141072">
    <property type="entry name" value="CalX-like"/>
    <property type="match status" value="1"/>
</dbReference>
<dbReference type="SUPFAM" id="SSF49785">
    <property type="entry name" value="Galactose-binding domain-like"/>
    <property type="match status" value="1"/>
</dbReference>
<dbReference type="PANTHER" id="PTHR10030">
    <property type="entry name" value="ALPHA-L-FUCOSIDASE"/>
    <property type="match status" value="1"/>
</dbReference>
<dbReference type="GO" id="GO:0005764">
    <property type="term" value="C:lysosome"/>
    <property type="evidence" value="ECO:0007669"/>
    <property type="project" value="TreeGrafter"/>
</dbReference>
<evidence type="ECO:0000313" key="11">
    <source>
        <dbReference type="Proteomes" id="UP001148455"/>
    </source>
</evidence>
<evidence type="ECO:0000313" key="10">
    <source>
        <dbReference type="EMBL" id="MCZ7694049.1"/>
    </source>
</evidence>
<dbReference type="GO" id="GO:0016139">
    <property type="term" value="P:glycoside catabolic process"/>
    <property type="evidence" value="ECO:0007669"/>
    <property type="project" value="TreeGrafter"/>
</dbReference>
<dbReference type="PROSITE" id="PS50022">
    <property type="entry name" value="FA58C_3"/>
    <property type="match status" value="1"/>
</dbReference>
<keyword evidence="4" id="KW-0378">Hydrolase</keyword>
<dbReference type="Proteomes" id="UP001148455">
    <property type="component" value="Unassembled WGS sequence"/>
</dbReference>
<comment type="caution">
    <text evidence="10">The sequence shown here is derived from an EMBL/GenBank/DDBJ whole genome shotgun (WGS) entry which is preliminary data.</text>
</comment>
<dbReference type="InterPro" id="IPR000421">
    <property type="entry name" value="FA58C"/>
</dbReference>
<dbReference type="InterPro" id="IPR000933">
    <property type="entry name" value="Glyco_hydro_29"/>
</dbReference>
<dbReference type="SMART" id="SM00812">
    <property type="entry name" value="Alpha_L_fucos"/>
    <property type="match status" value="1"/>
</dbReference>
<comment type="similarity">
    <text evidence="1">Belongs to the glycosyl hydrolase 29 family.</text>
</comment>
<proteinExistence type="inferred from homology"/>
<feature type="coiled-coil region" evidence="6">
    <location>
        <begin position="1709"/>
        <end position="1736"/>
    </location>
</feature>
<evidence type="ECO:0000256" key="1">
    <source>
        <dbReference type="ARBA" id="ARBA00007951"/>
    </source>
</evidence>
<evidence type="ECO:0000256" key="5">
    <source>
        <dbReference type="ARBA" id="ARBA00023295"/>
    </source>
</evidence>
<feature type="coiled-coil region" evidence="6">
    <location>
        <begin position="1490"/>
        <end position="1535"/>
    </location>
</feature>
<feature type="coiled-coil region" evidence="6">
    <location>
        <begin position="1420"/>
        <end position="1462"/>
    </location>
</feature>
<evidence type="ECO:0000259" key="9">
    <source>
        <dbReference type="PROSITE" id="PS50022"/>
    </source>
</evidence>
<feature type="region of interest" description="Disordered" evidence="7">
    <location>
        <begin position="1927"/>
        <end position="1986"/>
    </location>
</feature>
<dbReference type="SUPFAM" id="SSF51445">
    <property type="entry name" value="(Trans)glycosidases"/>
    <property type="match status" value="1"/>
</dbReference>
<feature type="coiled-coil region" evidence="6">
    <location>
        <begin position="1274"/>
        <end position="1316"/>
    </location>
</feature>